<dbReference type="VEuPathDB" id="PlasmoDB:PVP01_1148200"/>
<protein>
    <submittedName>
        <fullName evidence="2">VIR protein</fullName>
    </submittedName>
</protein>
<dbReference type="InterPro" id="IPR008780">
    <property type="entry name" value="Plasmodium_Vir"/>
</dbReference>
<evidence type="ECO:0000256" key="1">
    <source>
        <dbReference type="SAM" id="MobiDB-lite"/>
    </source>
</evidence>
<accession>A0A1G4HFZ1</accession>
<gene>
    <name evidence="2" type="ORF">PVC01_110053800</name>
</gene>
<sequence>MTSPLSEEELKSVLGSTISYQIYKKFDEADNSNNYNDHCSDLESIKKLGNENITSDCKQIAKNLDTLDKLDKEVNYQDRCLHYRYWIYNKIFKLVNPGNNKVEEAIKYFLELHKHVSKKLKNYSCPFDFYRINLHELKEFNEEKYLYEYFKYYHIIEDNIPSDDAGKEKYKKYLTYIKEIYEKHKDGYCCDDYGLIGNCYHYFICDRDYNPNKLLCKLKDGKHGSNCDLENLSESEKKRRDSENSNFKELKPYYFSCKEIKSEKGDPFLSCFVLRKGPRYYDQVTKKVSPESIDTNRGYITKAIKKIENGKCSEIPDNKNNNRFTNFKCPSTQDPKQRVKESGVKVEQEPRKQDVQLEDTRSSSQEDSKLDFRWVIDENVLGCSKNPSDNLRRKLCQYISDMQRKGEIGKQQLPQVTQQDVKMPLPSEHLEVSTLSSNFSCDPKGSEFCKDFVKSFTSE</sequence>
<reference evidence="2 3" key="1">
    <citation type="submission" date="2016-07" db="EMBL/GenBank/DDBJ databases">
        <authorList>
            <consortium name="Pathogen Informatics"/>
        </authorList>
    </citation>
    <scope>NUCLEOTIDE SEQUENCE [LARGE SCALE GENOMIC DNA]</scope>
</reference>
<dbReference type="Proteomes" id="UP000305196">
    <property type="component" value="Chromosome 11"/>
</dbReference>
<organism evidence="2 3">
    <name type="scientific">Plasmodium vivax</name>
    <name type="common">malaria parasite P. vivax</name>
    <dbReference type="NCBI Taxonomy" id="5855"/>
    <lineage>
        <taxon>Eukaryota</taxon>
        <taxon>Sar</taxon>
        <taxon>Alveolata</taxon>
        <taxon>Apicomplexa</taxon>
        <taxon>Aconoidasida</taxon>
        <taxon>Haemosporida</taxon>
        <taxon>Plasmodiidae</taxon>
        <taxon>Plasmodium</taxon>
        <taxon>Plasmodium (Plasmodium)</taxon>
    </lineage>
</organism>
<feature type="compositionally biased region" description="Basic and acidic residues" evidence="1">
    <location>
        <begin position="335"/>
        <end position="364"/>
    </location>
</feature>
<dbReference type="EMBL" id="LT615266">
    <property type="protein sequence ID" value="SCO73848.1"/>
    <property type="molecule type" value="Genomic_DNA"/>
</dbReference>
<proteinExistence type="predicted"/>
<dbReference type="VEuPathDB" id="PlasmoDB:PVPAM_110053000"/>
<dbReference type="AlphaFoldDB" id="A0A1G4HFZ1"/>
<feature type="compositionally biased region" description="Polar residues" evidence="1">
    <location>
        <begin position="323"/>
        <end position="334"/>
    </location>
</feature>
<dbReference type="Pfam" id="PF05795">
    <property type="entry name" value="Plasmodium_Vir"/>
    <property type="match status" value="1"/>
</dbReference>
<feature type="region of interest" description="Disordered" evidence="1">
    <location>
        <begin position="323"/>
        <end position="364"/>
    </location>
</feature>
<dbReference type="VEuPathDB" id="PlasmoDB:PVW1_110054000"/>
<dbReference type="VEuPathDB" id="PlasmoDB:PVX_124720"/>
<evidence type="ECO:0000313" key="3">
    <source>
        <dbReference type="Proteomes" id="UP000305196"/>
    </source>
</evidence>
<name>A0A1G4HFZ1_PLAVI</name>
<evidence type="ECO:0000313" key="2">
    <source>
        <dbReference type="EMBL" id="SCO73848.1"/>
    </source>
</evidence>